<dbReference type="InterPro" id="IPR037519">
    <property type="entry name" value="LITAF_fam"/>
</dbReference>
<evidence type="ECO:0000313" key="9">
    <source>
        <dbReference type="EMBL" id="CAF1163920.1"/>
    </source>
</evidence>
<evidence type="ECO:0000256" key="3">
    <source>
        <dbReference type="ARBA" id="ARBA00004630"/>
    </source>
</evidence>
<dbReference type="GO" id="GO:0005634">
    <property type="term" value="C:nucleus"/>
    <property type="evidence" value="ECO:0007669"/>
    <property type="project" value="TreeGrafter"/>
</dbReference>
<dbReference type="PANTHER" id="PTHR23292">
    <property type="entry name" value="LIPOPOLYSACCHARIDE-INDUCED TUMOR NECROSIS FACTOR-ALPHA FACTOR"/>
    <property type="match status" value="1"/>
</dbReference>
<evidence type="ECO:0000256" key="2">
    <source>
        <dbReference type="ARBA" id="ARBA00004481"/>
    </source>
</evidence>
<keyword evidence="12" id="KW-1185">Reference proteome</keyword>
<name>A0A814TMZ9_9BILA</name>
<dbReference type="AlphaFoldDB" id="A0A814TMZ9"/>
<dbReference type="SMART" id="SM00714">
    <property type="entry name" value="LITAF"/>
    <property type="match status" value="1"/>
</dbReference>
<evidence type="ECO:0000259" key="8">
    <source>
        <dbReference type="PROSITE" id="PS51837"/>
    </source>
</evidence>
<evidence type="ECO:0000313" key="11">
    <source>
        <dbReference type="Proteomes" id="UP000663854"/>
    </source>
</evidence>
<evidence type="ECO:0000256" key="4">
    <source>
        <dbReference type="ARBA" id="ARBA00005975"/>
    </source>
</evidence>
<dbReference type="EMBL" id="CAJNOL010001761">
    <property type="protein sequence ID" value="CAF1415340.1"/>
    <property type="molecule type" value="Genomic_DNA"/>
</dbReference>
<dbReference type="GO" id="GO:0008270">
    <property type="term" value="F:zinc ion binding"/>
    <property type="evidence" value="ECO:0007669"/>
    <property type="project" value="TreeGrafter"/>
</dbReference>
<reference evidence="9" key="1">
    <citation type="submission" date="2021-02" db="EMBL/GenBank/DDBJ databases">
        <authorList>
            <person name="Nowell W R."/>
        </authorList>
    </citation>
    <scope>NUCLEOTIDE SEQUENCE</scope>
</reference>
<sequence length="105" mass="11576">MDKQNEYFAPPPPPPHPEILVPIVPIRGQYPVRCVCINCHQNIVTRIEKKNGLMTWASVGGICFFGAPCGCFLGCCLIPLCIDDLKDTVHHCPNCSIILGIDKMV</sequence>
<evidence type="ECO:0000256" key="5">
    <source>
        <dbReference type="ARBA" id="ARBA00022723"/>
    </source>
</evidence>
<keyword evidence="6" id="KW-0862">Zinc</keyword>
<evidence type="ECO:0000313" key="12">
    <source>
        <dbReference type="Proteomes" id="UP000663870"/>
    </source>
</evidence>
<dbReference type="GO" id="GO:0098560">
    <property type="term" value="C:cytoplasmic side of late endosome membrane"/>
    <property type="evidence" value="ECO:0007669"/>
    <property type="project" value="TreeGrafter"/>
</dbReference>
<keyword evidence="7" id="KW-0472">Membrane</keyword>
<dbReference type="Proteomes" id="UP000663870">
    <property type="component" value="Unassembled WGS sequence"/>
</dbReference>
<proteinExistence type="inferred from homology"/>
<accession>A0A814TMZ9</accession>
<comment type="subcellular location">
    <subcellularLocation>
        <location evidence="2">Endosome membrane</location>
        <topology evidence="2">Peripheral membrane protein</topology>
    </subcellularLocation>
    <subcellularLocation>
        <location evidence="1">Late endosome membrane</location>
    </subcellularLocation>
    <subcellularLocation>
        <location evidence="3">Lysosome membrane</location>
        <topology evidence="3">Peripheral membrane protein</topology>
        <orientation evidence="3">Cytoplasmic side</orientation>
    </subcellularLocation>
</comment>
<dbReference type="PROSITE" id="PS51837">
    <property type="entry name" value="LITAF"/>
    <property type="match status" value="1"/>
</dbReference>
<dbReference type="Pfam" id="PF10601">
    <property type="entry name" value="zf-LITAF-like"/>
    <property type="match status" value="1"/>
</dbReference>
<dbReference type="GO" id="GO:0098574">
    <property type="term" value="C:cytoplasmic side of lysosomal membrane"/>
    <property type="evidence" value="ECO:0007669"/>
    <property type="project" value="TreeGrafter"/>
</dbReference>
<feature type="domain" description="LITAF" evidence="8">
    <location>
        <begin position="15"/>
        <end position="104"/>
    </location>
</feature>
<evidence type="ECO:0000256" key="6">
    <source>
        <dbReference type="ARBA" id="ARBA00022833"/>
    </source>
</evidence>
<evidence type="ECO:0000256" key="1">
    <source>
        <dbReference type="ARBA" id="ARBA00004414"/>
    </source>
</evidence>
<comment type="similarity">
    <text evidence="4">Belongs to the CDIP1/LITAF family.</text>
</comment>
<dbReference type="PANTHER" id="PTHR23292:SF46">
    <property type="entry name" value="LIPOPOLYSACCHARIDE-INDUCED TUMOR NECROSIS FACTOR-ALPHA FACTOR HOMOLOG"/>
    <property type="match status" value="1"/>
</dbReference>
<keyword evidence="5" id="KW-0479">Metal-binding</keyword>
<comment type="caution">
    <text evidence="9">The sequence shown here is derived from an EMBL/GenBank/DDBJ whole genome shotgun (WGS) entry which is preliminary data.</text>
</comment>
<evidence type="ECO:0000313" key="10">
    <source>
        <dbReference type="EMBL" id="CAF1415340.1"/>
    </source>
</evidence>
<gene>
    <name evidence="10" type="ORF">JXQ802_LOCUS35530</name>
    <name evidence="9" type="ORF">PYM288_LOCUS22897</name>
</gene>
<protein>
    <recommendedName>
        <fullName evidence="8">LITAF domain-containing protein</fullName>
    </recommendedName>
</protein>
<dbReference type="InterPro" id="IPR006629">
    <property type="entry name" value="LITAF"/>
</dbReference>
<evidence type="ECO:0000256" key="7">
    <source>
        <dbReference type="ARBA" id="ARBA00023136"/>
    </source>
</evidence>
<dbReference type="EMBL" id="CAJNOH010001017">
    <property type="protein sequence ID" value="CAF1163920.1"/>
    <property type="molecule type" value="Genomic_DNA"/>
</dbReference>
<dbReference type="Proteomes" id="UP000663854">
    <property type="component" value="Unassembled WGS sequence"/>
</dbReference>
<organism evidence="9 11">
    <name type="scientific">Rotaria sordida</name>
    <dbReference type="NCBI Taxonomy" id="392033"/>
    <lineage>
        <taxon>Eukaryota</taxon>
        <taxon>Metazoa</taxon>
        <taxon>Spiralia</taxon>
        <taxon>Gnathifera</taxon>
        <taxon>Rotifera</taxon>
        <taxon>Eurotatoria</taxon>
        <taxon>Bdelloidea</taxon>
        <taxon>Philodinida</taxon>
        <taxon>Philodinidae</taxon>
        <taxon>Rotaria</taxon>
    </lineage>
</organism>